<gene>
    <name evidence="1" type="ORF">JJ685_08360</name>
</gene>
<dbReference type="Gene3D" id="2.30.110.10">
    <property type="entry name" value="Electron Transport, Fmn-binding Protein, Chain A"/>
    <property type="match status" value="1"/>
</dbReference>
<sequence length="206" mass="23475">MYHPPQFRSDDPAIAADLMRRHAFATLVSNDDQGFPFATHLPLHLEEREGRFVLLGHFAKPNPHWRHLQAAPQGLAMFMGPHAYQSPRIYPDLQRVPSWNYLTVHCKVRASLVEDAAGKDALLKKLIADHEPAYAQQWRSLPEDYTGKMLAGIVGLELEVLEWACKLKINQHRPEAHARMREIYAAGNEDERGLAAWMQRLGLGEK</sequence>
<dbReference type="RefSeq" id="WP_201673802.1">
    <property type="nucleotide sequence ID" value="NZ_JAEQNE010000002.1"/>
</dbReference>
<dbReference type="InterPro" id="IPR012349">
    <property type="entry name" value="Split_barrel_FMN-bd"/>
</dbReference>
<name>A0A936YXI2_9BURK</name>
<organism evidence="1 2">
    <name type="scientific">Ramlibacter monticola</name>
    <dbReference type="NCBI Taxonomy" id="1926872"/>
    <lineage>
        <taxon>Bacteria</taxon>
        <taxon>Pseudomonadati</taxon>
        <taxon>Pseudomonadota</taxon>
        <taxon>Betaproteobacteria</taxon>
        <taxon>Burkholderiales</taxon>
        <taxon>Comamonadaceae</taxon>
        <taxon>Ramlibacter</taxon>
    </lineage>
</organism>
<dbReference type="Pfam" id="PF04299">
    <property type="entry name" value="FMN_bind_2"/>
    <property type="match status" value="1"/>
</dbReference>
<reference evidence="1 2" key="1">
    <citation type="journal article" date="2017" name="Int. J. Syst. Evol. Microbiol.">
        <title>Ramlibacter monticola sp. nov., isolated from forest soil.</title>
        <authorList>
            <person name="Chaudhary D.K."/>
            <person name="Kim J."/>
        </authorList>
    </citation>
    <scope>NUCLEOTIDE SEQUENCE [LARGE SCALE GENOMIC DNA]</scope>
    <source>
        <strain evidence="1 2">KACC 19175</strain>
    </source>
</reference>
<keyword evidence="2" id="KW-1185">Reference proteome</keyword>
<dbReference type="PANTHER" id="PTHR35802">
    <property type="entry name" value="PROTEASE SYNTHASE AND SPORULATION PROTEIN PAI 2"/>
    <property type="match status" value="1"/>
</dbReference>
<dbReference type="AlphaFoldDB" id="A0A936YXI2"/>
<proteinExistence type="predicted"/>
<dbReference type="InterPro" id="IPR007396">
    <property type="entry name" value="TR_PAI2-type"/>
</dbReference>
<dbReference type="Proteomes" id="UP000599109">
    <property type="component" value="Unassembled WGS sequence"/>
</dbReference>
<accession>A0A936YXI2</accession>
<protein>
    <submittedName>
        <fullName evidence="1">FMN-binding negative transcriptional regulator</fullName>
    </submittedName>
</protein>
<dbReference type="EMBL" id="JAEQNE010000002">
    <property type="protein sequence ID" value="MBL0391148.1"/>
    <property type="molecule type" value="Genomic_DNA"/>
</dbReference>
<dbReference type="SUPFAM" id="SSF50475">
    <property type="entry name" value="FMN-binding split barrel"/>
    <property type="match status" value="1"/>
</dbReference>
<dbReference type="PIRSF" id="PIRSF010372">
    <property type="entry name" value="PaiB"/>
    <property type="match status" value="1"/>
</dbReference>
<dbReference type="PANTHER" id="PTHR35802:SF1">
    <property type="entry name" value="PROTEASE SYNTHASE AND SPORULATION PROTEIN PAI 2"/>
    <property type="match status" value="1"/>
</dbReference>
<evidence type="ECO:0000313" key="2">
    <source>
        <dbReference type="Proteomes" id="UP000599109"/>
    </source>
</evidence>
<evidence type="ECO:0000313" key="1">
    <source>
        <dbReference type="EMBL" id="MBL0391148.1"/>
    </source>
</evidence>
<comment type="caution">
    <text evidence="1">The sequence shown here is derived from an EMBL/GenBank/DDBJ whole genome shotgun (WGS) entry which is preliminary data.</text>
</comment>